<dbReference type="RefSeq" id="WP_182327038.1">
    <property type="nucleotide sequence ID" value="NZ_CP058554.1"/>
</dbReference>
<reference evidence="1 2" key="1">
    <citation type="journal article" date="2020" name="G3 (Bethesda)">
        <title>CeMbio - The Caenorhabditis elegans Microbiome Resource.</title>
        <authorList>
            <person name="Dirksen P."/>
            <person name="Assie A."/>
            <person name="Zimmermann J."/>
            <person name="Zhang F."/>
            <person name="Tietje A.M."/>
            <person name="Marsh S.A."/>
            <person name="Felix M.A."/>
            <person name="Shapira M."/>
            <person name="Kaleta C."/>
            <person name="Schulenburg H."/>
            <person name="Samuel B."/>
        </authorList>
    </citation>
    <scope>NUCLEOTIDE SEQUENCE [LARGE SCALE GENOMIC DNA]</scope>
    <source>
        <strain evidence="1 2">BIGb0172</strain>
    </source>
</reference>
<dbReference type="KEGG" id="cpis:HS961_07095"/>
<dbReference type="EMBL" id="CP058554">
    <property type="protein sequence ID" value="QMV72623.1"/>
    <property type="molecule type" value="Genomic_DNA"/>
</dbReference>
<organism evidence="1 2">
    <name type="scientific">Comamonas piscis</name>
    <dbReference type="NCBI Taxonomy" id="1562974"/>
    <lineage>
        <taxon>Bacteria</taxon>
        <taxon>Pseudomonadati</taxon>
        <taxon>Pseudomonadota</taxon>
        <taxon>Betaproteobacteria</taxon>
        <taxon>Burkholderiales</taxon>
        <taxon>Comamonadaceae</taxon>
        <taxon>Comamonas</taxon>
    </lineage>
</organism>
<protein>
    <submittedName>
        <fullName evidence="1">Uncharacterized protein</fullName>
    </submittedName>
</protein>
<dbReference type="AlphaFoldDB" id="A0A7G5EF48"/>
<gene>
    <name evidence="1" type="ORF">HS961_07095</name>
</gene>
<sequence length="189" mass="19721">MDYALIKSGLVENVIVADEAFVALVAPDWDAVEPLAAGAGIGWSWSAAGGFEPPVVAGPEPVALPAVVITSVTVDEANAARAVIAPDFSSMKLPVGSAVTIDVELQLQGQRVPGFGEEFAMPMRSTDGAVRFINIAFDDGRAQFTAEMKDSKRWEVTPELINSGLPPEAHMDFAGIVITAVEIGAPSTA</sequence>
<evidence type="ECO:0000313" key="1">
    <source>
        <dbReference type="EMBL" id="QMV72623.1"/>
    </source>
</evidence>
<accession>A0A7G5EF48</accession>
<name>A0A7G5EF48_9BURK</name>
<dbReference type="Proteomes" id="UP000515240">
    <property type="component" value="Chromosome"/>
</dbReference>
<keyword evidence="2" id="KW-1185">Reference proteome</keyword>
<proteinExistence type="predicted"/>
<evidence type="ECO:0000313" key="2">
    <source>
        <dbReference type="Proteomes" id="UP000515240"/>
    </source>
</evidence>